<dbReference type="EC" id="2.7.1.4" evidence="2"/>
<organism evidence="2 3">
    <name type="scientific">Neiella litorisoli</name>
    <dbReference type="NCBI Taxonomy" id="2771431"/>
    <lineage>
        <taxon>Bacteria</taxon>
        <taxon>Pseudomonadati</taxon>
        <taxon>Pseudomonadota</taxon>
        <taxon>Gammaproteobacteria</taxon>
        <taxon>Alteromonadales</taxon>
        <taxon>Echinimonadaceae</taxon>
        <taxon>Neiella</taxon>
    </lineage>
</organism>
<dbReference type="Pfam" id="PF00480">
    <property type="entry name" value="ROK"/>
    <property type="match status" value="1"/>
</dbReference>
<gene>
    <name evidence="2" type="primary">mak</name>
    <name evidence="2" type="ORF">IC617_10095</name>
</gene>
<dbReference type="AlphaFoldDB" id="A0A8J6UPY6"/>
<dbReference type="CDD" id="cd24066">
    <property type="entry name" value="ASKHA_NBD_ROK_EcFRK-like"/>
    <property type="match status" value="1"/>
</dbReference>
<protein>
    <submittedName>
        <fullName evidence="2">Fructokinase</fullName>
        <ecNumber evidence="2">2.7.1.4</ecNumber>
    </submittedName>
</protein>
<reference evidence="2" key="1">
    <citation type="submission" date="2020-09" db="EMBL/GenBank/DDBJ databases">
        <title>A novel bacterium of genus Neiella, isolated from South China Sea.</title>
        <authorList>
            <person name="Huang H."/>
            <person name="Mo K."/>
            <person name="Hu Y."/>
        </authorList>
    </citation>
    <scope>NUCLEOTIDE SEQUENCE</scope>
    <source>
        <strain evidence="2">HB171785</strain>
    </source>
</reference>
<evidence type="ECO:0000256" key="1">
    <source>
        <dbReference type="ARBA" id="ARBA00023277"/>
    </source>
</evidence>
<dbReference type="EMBL" id="JACXAF010000012">
    <property type="protein sequence ID" value="MBD1389777.1"/>
    <property type="molecule type" value="Genomic_DNA"/>
</dbReference>
<accession>A0A8J6UPY6</accession>
<evidence type="ECO:0000313" key="3">
    <source>
        <dbReference type="Proteomes" id="UP000638014"/>
    </source>
</evidence>
<keyword evidence="3" id="KW-1185">Reference proteome</keyword>
<dbReference type="RefSeq" id="WP_191144877.1">
    <property type="nucleotide sequence ID" value="NZ_JACXAF010000012.1"/>
</dbReference>
<dbReference type="PANTHER" id="PTHR18964">
    <property type="entry name" value="ROK (REPRESSOR, ORF, KINASE) FAMILY"/>
    <property type="match status" value="1"/>
</dbReference>
<keyword evidence="2" id="KW-0808">Transferase</keyword>
<dbReference type="PANTHER" id="PTHR18964:SF174">
    <property type="entry name" value="D-ALLOSE KINASE-RELATED"/>
    <property type="match status" value="1"/>
</dbReference>
<keyword evidence="1" id="KW-0119">Carbohydrate metabolism</keyword>
<dbReference type="InterPro" id="IPR049874">
    <property type="entry name" value="ROK_cs"/>
</dbReference>
<dbReference type="GO" id="GO:0008865">
    <property type="term" value="F:fructokinase activity"/>
    <property type="evidence" value="ECO:0007669"/>
    <property type="project" value="UniProtKB-EC"/>
</dbReference>
<dbReference type="PROSITE" id="PS01125">
    <property type="entry name" value="ROK"/>
    <property type="match status" value="1"/>
</dbReference>
<dbReference type="InterPro" id="IPR043129">
    <property type="entry name" value="ATPase_NBD"/>
</dbReference>
<dbReference type="Proteomes" id="UP000638014">
    <property type="component" value="Unassembled WGS sequence"/>
</dbReference>
<proteinExistence type="predicted"/>
<dbReference type="NCBIfam" id="NF007108">
    <property type="entry name" value="PRK09557.1"/>
    <property type="match status" value="1"/>
</dbReference>
<comment type="caution">
    <text evidence="2">The sequence shown here is derived from an EMBL/GenBank/DDBJ whole genome shotgun (WGS) entry which is preliminary data.</text>
</comment>
<name>A0A8J6UPY6_9GAMM</name>
<dbReference type="InterPro" id="IPR000600">
    <property type="entry name" value="ROK"/>
</dbReference>
<evidence type="ECO:0000313" key="2">
    <source>
        <dbReference type="EMBL" id="MBD1389777.1"/>
    </source>
</evidence>
<sequence length="309" mass="32418">MSHKLNIGIDLGGTKIECIALSASNGQELWRRRVATPRGDYAATLGAIAELVAEAESTLGLSGTVGLGIPGTISGQTGRVKNANSTWLNGQDLQADLEQRLQRPVRISNDANCFAVSESVDGAGAGYGAVFGVILGTGVGAGVAINQQAWSGSNGVAGEWGHNPLPWLTEQEQQLQQACYCGRSGCIETWLAGPSFARVYQQMGGDLLNAPDVMQRVAAGEALATQAFNDYCQRLARALAHVVNVLDPGIIVLGGGMSNVDAIYPKVNEQLSDWVFGNECVTPVVKNLHGDSSGVRGAAWLWNNGSTPQ</sequence>
<dbReference type="Gene3D" id="3.30.420.40">
    <property type="match status" value="2"/>
</dbReference>
<dbReference type="SUPFAM" id="SSF53067">
    <property type="entry name" value="Actin-like ATPase domain"/>
    <property type="match status" value="1"/>
</dbReference>